<evidence type="ECO:0000256" key="1">
    <source>
        <dbReference type="SAM" id="Phobius"/>
    </source>
</evidence>
<proteinExistence type="predicted"/>
<accession>A0A840MSQ8</accession>
<sequence length="140" mass="15126">MLTQFSNSMPKYQHGAMLLEGLIAILIFSFGLLAIVGLQGQAVRDVSDARGRIDATYVMNRIVGELWLKDPKNLKDQNTDYDDASTDIGKLAISLPNGKANVKVSNKIVTVTLTWKPPAAKDPNKLVTVTAVNEALKSGA</sequence>
<dbReference type="EMBL" id="JACHHY010000020">
    <property type="protein sequence ID" value="MBB5019802.1"/>
    <property type="molecule type" value="Genomic_DNA"/>
</dbReference>
<keyword evidence="1" id="KW-0472">Membrane</keyword>
<reference evidence="2 3" key="1">
    <citation type="submission" date="2020-08" db="EMBL/GenBank/DDBJ databases">
        <title>Genomic Encyclopedia of Type Strains, Phase IV (KMG-IV): sequencing the most valuable type-strain genomes for metagenomic binning, comparative biology and taxonomic classification.</title>
        <authorList>
            <person name="Goeker M."/>
        </authorList>
    </citation>
    <scope>NUCLEOTIDE SEQUENCE [LARGE SCALE GENOMIC DNA]</scope>
    <source>
        <strain evidence="2 3">DSM 27165</strain>
    </source>
</reference>
<name>A0A840MSQ8_9PROT</name>
<feature type="transmembrane region" description="Helical" evidence="1">
    <location>
        <begin position="16"/>
        <end position="38"/>
    </location>
</feature>
<comment type="caution">
    <text evidence="2">The sequence shown here is derived from an EMBL/GenBank/DDBJ whole genome shotgun (WGS) entry which is preliminary data.</text>
</comment>
<dbReference type="AlphaFoldDB" id="A0A840MSQ8"/>
<dbReference type="Proteomes" id="UP000575898">
    <property type="component" value="Unassembled WGS sequence"/>
</dbReference>
<evidence type="ECO:0000313" key="3">
    <source>
        <dbReference type="Proteomes" id="UP000575898"/>
    </source>
</evidence>
<keyword evidence="1" id="KW-1133">Transmembrane helix</keyword>
<keyword evidence="1" id="KW-0812">Transmembrane</keyword>
<gene>
    <name evidence="2" type="ORF">HNQ59_003110</name>
</gene>
<organism evidence="2 3">
    <name type="scientific">Chitinivorax tropicus</name>
    <dbReference type="NCBI Taxonomy" id="714531"/>
    <lineage>
        <taxon>Bacteria</taxon>
        <taxon>Pseudomonadati</taxon>
        <taxon>Pseudomonadota</taxon>
        <taxon>Betaproteobacteria</taxon>
        <taxon>Chitinivorax</taxon>
    </lineage>
</organism>
<dbReference type="RefSeq" id="WP_184041210.1">
    <property type="nucleotide sequence ID" value="NZ_JACHHY010000020.1"/>
</dbReference>
<keyword evidence="3" id="KW-1185">Reference proteome</keyword>
<evidence type="ECO:0000313" key="2">
    <source>
        <dbReference type="EMBL" id="MBB5019802.1"/>
    </source>
</evidence>
<protein>
    <submittedName>
        <fullName evidence="2">Type IV pilus assembly protein PilV</fullName>
    </submittedName>
</protein>